<keyword evidence="2" id="KW-0732">Signal</keyword>
<accession>A0ABQ3A6N3</accession>
<sequence length="277" mass="29961">MKTLLLALAFAAGMAHAASAAAVGRLVDLNVYDRTSQRTLPVYRHDGRYYIAGEPGHLYQISLRNRAGTDEMAVLSVDAVNAISGDTADWSQTGYVLDPYASTDVLGWRKSMSQVADFVFADFAQSYAVRTGRPDNVGVIGVAVFRRQRVYTQPVMPAPVADAASRETYTPRPAPAAPVEESMGRPTASSMAAPQAQASMNEASMAKARTDGPLGTGHGQREDSAITYVDFERASSTPDEVITLYYDTWEHLLARGVVPPRRPAAPQPFPDHFVPDP</sequence>
<feature type="signal peptide" evidence="2">
    <location>
        <begin position="1"/>
        <end position="17"/>
    </location>
</feature>
<evidence type="ECO:0000256" key="2">
    <source>
        <dbReference type="SAM" id="SignalP"/>
    </source>
</evidence>
<feature type="chain" id="PRO_5047360072" evidence="2">
    <location>
        <begin position="18"/>
        <end position="277"/>
    </location>
</feature>
<protein>
    <submittedName>
        <fullName evidence="3">Uncharacterized protein</fullName>
    </submittedName>
</protein>
<keyword evidence="4" id="KW-1185">Reference proteome</keyword>
<gene>
    <name evidence="3" type="ORF">GCM10008098_29690</name>
</gene>
<evidence type="ECO:0000256" key="1">
    <source>
        <dbReference type="SAM" id="MobiDB-lite"/>
    </source>
</evidence>
<organism evidence="3 4">
    <name type="scientific">Rhodanobacter panaciterrae</name>
    <dbReference type="NCBI Taxonomy" id="490572"/>
    <lineage>
        <taxon>Bacteria</taxon>
        <taxon>Pseudomonadati</taxon>
        <taxon>Pseudomonadota</taxon>
        <taxon>Gammaproteobacteria</taxon>
        <taxon>Lysobacterales</taxon>
        <taxon>Rhodanobacteraceae</taxon>
        <taxon>Rhodanobacter</taxon>
    </lineage>
</organism>
<evidence type="ECO:0000313" key="3">
    <source>
        <dbReference type="EMBL" id="GGY34567.1"/>
    </source>
</evidence>
<dbReference type="Proteomes" id="UP000621898">
    <property type="component" value="Unassembled WGS sequence"/>
</dbReference>
<proteinExistence type="predicted"/>
<reference evidence="4" key="1">
    <citation type="journal article" date="2019" name="Int. J. Syst. Evol. Microbiol.">
        <title>The Global Catalogue of Microorganisms (GCM) 10K type strain sequencing project: providing services to taxonomists for standard genome sequencing and annotation.</title>
        <authorList>
            <consortium name="The Broad Institute Genomics Platform"/>
            <consortium name="The Broad Institute Genome Sequencing Center for Infectious Disease"/>
            <person name="Wu L."/>
            <person name="Ma J."/>
        </authorList>
    </citation>
    <scope>NUCLEOTIDE SEQUENCE [LARGE SCALE GENOMIC DNA]</scope>
    <source>
        <strain evidence="4">KCTC 22232</strain>
    </source>
</reference>
<feature type="region of interest" description="Disordered" evidence="1">
    <location>
        <begin position="162"/>
        <end position="193"/>
    </location>
</feature>
<comment type="caution">
    <text evidence="3">The sequence shown here is derived from an EMBL/GenBank/DDBJ whole genome shotgun (WGS) entry which is preliminary data.</text>
</comment>
<dbReference type="RefSeq" id="WP_189442423.1">
    <property type="nucleotide sequence ID" value="NZ_BMXT01000005.1"/>
</dbReference>
<dbReference type="EMBL" id="BMXT01000005">
    <property type="protein sequence ID" value="GGY34567.1"/>
    <property type="molecule type" value="Genomic_DNA"/>
</dbReference>
<evidence type="ECO:0000313" key="4">
    <source>
        <dbReference type="Proteomes" id="UP000621898"/>
    </source>
</evidence>
<name>A0ABQ3A6N3_9GAMM</name>